<dbReference type="Gene3D" id="3.40.470.10">
    <property type="entry name" value="Uracil-DNA glycosylase-like domain"/>
    <property type="match status" value="1"/>
</dbReference>
<dbReference type="GO" id="GO:0046872">
    <property type="term" value="F:metal ion binding"/>
    <property type="evidence" value="ECO:0007669"/>
    <property type="project" value="UniProtKB-KW"/>
</dbReference>
<dbReference type="Proteomes" id="UP000069620">
    <property type="component" value="Unassembled WGS sequence"/>
</dbReference>
<keyword evidence="9" id="KW-0234">DNA repair</keyword>
<proteinExistence type="inferred from homology"/>
<evidence type="ECO:0000256" key="6">
    <source>
        <dbReference type="ARBA" id="ARBA00022801"/>
    </source>
</evidence>
<keyword evidence="7" id="KW-0408">Iron</keyword>
<evidence type="ECO:0000256" key="8">
    <source>
        <dbReference type="ARBA" id="ARBA00023014"/>
    </source>
</evidence>
<evidence type="ECO:0000256" key="1">
    <source>
        <dbReference type="ARBA" id="ARBA00006521"/>
    </source>
</evidence>
<evidence type="ECO:0000256" key="7">
    <source>
        <dbReference type="ARBA" id="ARBA00023004"/>
    </source>
</evidence>
<dbReference type="InterPro" id="IPR051536">
    <property type="entry name" value="UDG_Type-4/5"/>
</dbReference>
<dbReference type="NCBIfam" id="TIGR03914">
    <property type="entry name" value="UDG_fam_dom"/>
    <property type="match status" value="1"/>
</dbReference>
<keyword evidence="4" id="KW-0479">Metal-binding</keyword>
<evidence type="ECO:0000256" key="5">
    <source>
        <dbReference type="ARBA" id="ARBA00022763"/>
    </source>
</evidence>
<dbReference type="AlphaFoldDB" id="A0A100W502"/>
<evidence type="ECO:0000313" key="12">
    <source>
        <dbReference type="Proteomes" id="UP000069620"/>
    </source>
</evidence>
<dbReference type="RefSeq" id="WP_062831538.1">
    <property type="nucleotide sequence ID" value="NZ_BCSX01000051.1"/>
</dbReference>
<name>A0A100W502_9MYCO</name>
<dbReference type="PANTHER" id="PTHR33693:SF9">
    <property type="entry name" value="TYPE-4 URACIL-DNA GLYCOSYLASE"/>
    <property type="match status" value="1"/>
</dbReference>
<gene>
    <name evidence="11" type="ORF">RMCB_5814</name>
</gene>
<reference evidence="12" key="2">
    <citation type="submission" date="2016-02" db="EMBL/GenBank/DDBJ databases">
        <title>Draft genome sequence of five rapidly growing Mycobacterium species.</title>
        <authorList>
            <person name="Katahira K."/>
            <person name="Gotou Y."/>
            <person name="Iida K."/>
            <person name="Ogura Y."/>
            <person name="Hayashi T."/>
        </authorList>
    </citation>
    <scope>NUCLEOTIDE SEQUENCE [LARGE SCALE GENOMIC DNA]</scope>
    <source>
        <strain evidence="12">JCM15654</strain>
    </source>
</reference>
<dbReference type="SMART" id="SM00987">
    <property type="entry name" value="UreE_C"/>
    <property type="match status" value="1"/>
</dbReference>
<organism evidence="11 12">
    <name type="scientific">Mycolicibacterium brisbanense</name>
    <dbReference type="NCBI Taxonomy" id="146020"/>
    <lineage>
        <taxon>Bacteria</taxon>
        <taxon>Bacillati</taxon>
        <taxon>Actinomycetota</taxon>
        <taxon>Actinomycetes</taxon>
        <taxon>Mycobacteriales</taxon>
        <taxon>Mycobacteriaceae</taxon>
        <taxon>Mycolicibacterium</taxon>
    </lineage>
</organism>
<protein>
    <recommendedName>
        <fullName evidence="2">Type-4 uracil-DNA glycosylase</fullName>
    </recommendedName>
</protein>
<comment type="similarity">
    <text evidence="1">Belongs to the uracil-DNA glycosylase (UDG) superfamily. Type 4 (UDGa) family.</text>
</comment>
<comment type="caution">
    <text evidence="11">The sequence shown here is derived from an EMBL/GenBank/DDBJ whole genome shotgun (WGS) entry which is preliminary data.</text>
</comment>
<evidence type="ECO:0000256" key="4">
    <source>
        <dbReference type="ARBA" id="ARBA00022723"/>
    </source>
</evidence>
<feature type="domain" description="Uracil-DNA glycosylase-like" evidence="10">
    <location>
        <begin position="43"/>
        <end position="210"/>
    </location>
</feature>
<dbReference type="GO" id="GO:0097506">
    <property type="term" value="F:deaminated base DNA N-glycosylase activity"/>
    <property type="evidence" value="ECO:0007669"/>
    <property type="project" value="UniProtKB-ARBA"/>
</dbReference>
<dbReference type="GO" id="GO:0051539">
    <property type="term" value="F:4 iron, 4 sulfur cluster binding"/>
    <property type="evidence" value="ECO:0007669"/>
    <property type="project" value="UniProtKB-KW"/>
</dbReference>
<evidence type="ECO:0000256" key="2">
    <source>
        <dbReference type="ARBA" id="ARBA00019403"/>
    </source>
</evidence>
<dbReference type="Pfam" id="PF03167">
    <property type="entry name" value="UDG"/>
    <property type="match status" value="1"/>
</dbReference>
<dbReference type="NCBIfam" id="TIGR00758">
    <property type="entry name" value="UDG_fam4"/>
    <property type="match status" value="1"/>
</dbReference>
<dbReference type="SMART" id="SM00986">
    <property type="entry name" value="UDG"/>
    <property type="match status" value="1"/>
</dbReference>
<accession>A0A100W502</accession>
<dbReference type="GO" id="GO:0006281">
    <property type="term" value="P:DNA repair"/>
    <property type="evidence" value="ECO:0007669"/>
    <property type="project" value="UniProtKB-KW"/>
</dbReference>
<evidence type="ECO:0000256" key="3">
    <source>
        <dbReference type="ARBA" id="ARBA00022485"/>
    </source>
</evidence>
<dbReference type="InterPro" id="IPR005273">
    <property type="entry name" value="Ura-DNA_glyco_family4"/>
</dbReference>
<dbReference type="STRING" id="146020.RMCB_5814"/>
<dbReference type="EMBL" id="BCSX01000051">
    <property type="protein sequence ID" value="GAS91718.1"/>
    <property type="molecule type" value="Genomic_DNA"/>
</dbReference>
<keyword evidence="5" id="KW-0227">DNA damage</keyword>
<dbReference type="InterPro" id="IPR036895">
    <property type="entry name" value="Uracil-DNA_glycosylase-like_sf"/>
</dbReference>
<dbReference type="PANTHER" id="PTHR33693">
    <property type="entry name" value="TYPE-5 URACIL-DNA GLYCOSYLASE"/>
    <property type="match status" value="1"/>
</dbReference>
<keyword evidence="6" id="KW-0378">Hydrolase</keyword>
<keyword evidence="8" id="KW-0411">Iron-sulfur</keyword>
<dbReference type="OrthoDB" id="5290748at2"/>
<reference evidence="12" key="1">
    <citation type="journal article" date="2016" name="Genome Announc.">
        <title>Draft Genome Sequences of Five Rapidly Growing Mycobacterium Species, M. thermoresistibile, M. fortuitum subsp. acetamidolyticum, M. canariasense, M. brisbanense, and M. novocastrense.</title>
        <authorList>
            <person name="Katahira K."/>
            <person name="Ogura Y."/>
            <person name="Gotoh Y."/>
            <person name="Hayashi T."/>
        </authorList>
    </citation>
    <scope>NUCLEOTIDE SEQUENCE [LARGE SCALE GENOMIC DNA]</scope>
    <source>
        <strain evidence="12">JCM15654</strain>
    </source>
</reference>
<sequence length="217" mass="23288">MTARRVEGAAAYVPETTDLERLAGAVQDCRGCDLFRDTTQAVFGAGTAAAAMMLVGEQPGDREDLDGRPFVGPAGRVLDDALLAAEITRKQVYLTNAVKHFKFTRAAGQKRRIHKTPSRTEVVACRPWLFAELGAVQPDVLVLLGATAAKALMGNDFRLSAHRGEVLRPPDTVMAGNDLQVVVSIHPSAVLRTPREDRDAAYDGLVADLRLAASLLA</sequence>
<dbReference type="SUPFAM" id="SSF52141">
    <property type="entry name" value="Uracil-DNA glycosylase-like"/>
    <property type="match status" value="1"/>
</dbReference>
<keyword evidence="12" id="KW-1185">Reference proteome</keyword>
<evidence type="ECO:0000313" key="11">
    <source>
        <dbReference type="EMBL" id="GAS91718.1"/>
    </source>
</evidence>
<keyword evidence="3" id="KW-0004">4Fe-4S</keyword>
<evidence type="ECO:0000259" key="10">
    <source>
        <dbReference type="SMART" id="SM00986"/>
    </source>
</evidence>
<dbReference type="CDD" id="cd10030">
    <property type="entry name" value="UDG-F4_TTUDGA_SPO1dp_like"/>
    <property type="match status" value="1"/>
</dbReference>
<dbReference type="InterPro" id="IPR005122">
    <property type="entry name" value="Uracil-DNA_glycosylase-like"/>
</dbReference>
<evidence type="ECO:0000256" key="9">
    <source>
        <dbReference type="ARBA" id="ARBA00023204"/>
    </source>
</evidence>